<organism evidence="2 3">
    <name type="scientific">Myroides odoratimimus</name>
    <dbReference type="NCBI Taxonomy" id="76832"/>
    <lineage>
        <taxon>Bacteria</taxon>
        <taxon>Pseudomonadati</taxon>
        <taxon>Bacteroidota</taxon>
        <taxon>Flavobacteriia</taxon>
        <taxon>Flavobacteriales</taxon>
        <taxon>Flavobacteriaceae</taxon>
        <taxon>Myroides</taxon>
    </lineage>
</organism>
<reference evidence="2 3" key="1">
    <citation type="journal article" date="2016" name="J. Zhejiang Univ. Sci. B">
        <title>Antibiotic resistance mechanisms of Myroides sp.</title>
        <authorList>
            <person name="Hu S."/>
            <person name="Yuan S."/>
            <person name="Qu H."/>
            <person name="Jiang T."/>
            <person name="Zhou Y."/>
            <person name="Wang M."/>
            <person name="Ming D."/>
        </authorList>
    </citation>
    <scope>NUCLEOTIDE SEQUENCE [LARGE SCALE GENOMIC DNA]</scope>
    <source>
        <strain evidence="2 3">PR63039</strain>
    </source>
</reference>
<dbReference type="EMBL" id="CP013690">
    <property type="protein sequence ID" value="ALU26990.1"/>
    <property type="molecule type" value="Genomic_DNA"/>
</dbReference>
<proteinExistence type="predicted"/>
<evidence type="ECO:0000313" key="2">
    <source>
        <dbReference type="EMBL" id="ALU26990.1"/>
    </source>
</evidence>
<name>A0AAI8G5G1_9FLAO</name>
<dbReference type="Pfam" id="PF13852">
    <property type="entry name" value="DUF4197"/>
    <property type="match status" value="1"/>
</dbReference>
<feature type="chain" id="PRO_5042508388" description="DUF4197 domain-containing protein" evidence="1">
    <location>
        <begin position="24"/>
        <end position="260"/>
    </location>
</feature>
<dbReference type="InterPro" id="IPR025245">
    <property type="entry name" value="DUF4197"/>
</dbReference>
<protein>
    <recommendedName>
        <fullName evidence="4">DUF4197 domain-containing protein</fullName>
    </recommendedName>
</protein>
<dbReference type="Proteomes" id="UP000069030">
    <property type="component" value="Chromosome"/>
</dbReference>
<accession>A0AAI8G5G1</accession>
<dbReference type="KEGG" id="mod:AS202_12880"/>
<keyword evidence="1" id="KW-0732">Signal</keyword>
<evidence type="ECO:0000256" key="1">
    <source>
        <dbReference type="SAM" id="SignalP"/>
    </source>
</evidence>
<feature type="signal peptide" evidence="1">
    <location>
        <begin position="1"/>
        <end position="23"/>
    </location>
</feature>
<gene>
    <name evidence="2" type="ORF">AS202_12880</name>
</gene>
<dbReference type="AlphaFoldDB" id="A0AAI8G5G1"/>
<dbReference type="RefSeq" id="WP_006259165.1">
    <property type="nucleotide sequence ID" value="NZ_BCMQ01000008.1"/>
</dbReference>
<sequence>MKKTMIAAVLTMSTLAYSPIINAQTTKKNNLINSLTQDKVAKGLKEALDKGIADQVSKLSQPDGFLKNELVKIVMPEEFQKVDRALRRIGMDKLADQGLTLINRAAESAVKEATPIFVDAVKNMTFTDAKDILVGGKSAATDYLKKSTSKSLYTKFSPVINSSIASVGADVIWEKMTTTYNALPLVSPVTTDLTDYITNQTMDGVFKMIAVEEGNIRENITGSRDSKLLKEVFAIQDNLTNSTKKNTSSNSIEKLFKNKK</sequence>
<evidence type="ECO:0008006" key="4">
    <source>
        <dbReference type="Google" id="ProtNLM"/>
    </source>
</evidence>
<evidence type="ECO:0000313" key="3">
    <source>
        <dbReference type="Proteomes" id="UP000069030"/>
    </source>
</evidence>